<dbReference type="Gene3D" id="3.60.21.10">
    <property type="match status" value="1"/>
</dbReference>
<name>A0A0Z8J9V2_STRSU</name>
<reference evidence="4 5" key="1">
    <citation type="submission" date="2016-02" db="EMBL/GenBank/DDBJ databases">
        <authorList>
            <consortium name="Pathogen Informatics"/>
        </authorList>
    </citation>
    <scope>NUCLEOTIDE SEQUENCE [LARGE SCALE GENOMIC DNA]</scope>
    <source>
        <strain evidence="4 5">LSS80</strain>
    </source>
</reference>
<dbReference type="GO" id="GO:0046872">
    <property type="term" value="F:metal ion binding"/>
    <property type="evidence" value="ECO:0007669"/>
    <property type="project" value="UniProtKB-KW"/>
</dbReference>
<evidence type="ECO:0000313" key="5">
    <source>
        <dbReference type="Proteomes" id="UP000070960"/>
    </source>
</evidence>
<organism evidence="4 5">
    <name type="scientific">Streptococcus suis</name>
    <dbReference type="NCBI Taxonomy" id="1307"/>
    <lineage>
        <taxon>Bacteria</taxon>
        <taxon>Bacillati</taxon>
        <taxon>Bacillota</taxon>
        <taxon>Bacilli</taxon>
        <taxon>Lactobacillales</taxon>
        <taxon>Streptococcaceae</taxon>
        <taxon>Streptococcus</taxon>
    </lineage>
</organism>
<dbReference type="InterPro" id="IPR004843">
    <property type="entry name" value="Calcineurin-like_PHP"/>
</dbReference>
<protein>
    <submittedName>
        <fullName evidence="4">Uncharacterized metallophosphoesterase Cj0846</fullName>
        <ecNumber evidence="4">3.1.-.-</ecNumber>
    </submittedName>
</protein>
<evidence type="ECO:0000256" key="1">
    <source>
        <dbReference type="ARBA" id="ARBA00022723"/>
    </source>
</evidence>
<keyword evidence="2 4" id="KW-0378">Hydrolase</keyword>
<evidence type="ECO:0000256" key="2">
    <source>
        <dbReference type="ARBA" id="ARBA00022801"/>
    </source>
</evidence>
<gene>
    <name evidence="4" type="ORF">ERS132442_00811</name>
</gene>
<dbReference type="GO" id="GO:0016020">
    <property type="term" value="C:membrane"/>
    <property type="evidence" value="ECO:0007669"/>
    <property type="project" value="GOC"/>
</dbReference>
<sequence>MKKLKNIKPRWFVFICILIFLALGFDSRLQVTRYRLVSPKISQPIRLALITDLHSSNYGKNQIQILETLEREEPDIILLGGDIFDDELADRKTLELLSGLSKFNHTYYVSGNHEIWSNRYDQMLEHLRQQNVVVLSGNSSRVDVRGQSITISGIDDPEYFQKYGASGSLLDQLEDIKGKQISTDFQVLLAHRPELIDTYQKYGFDLVLSGHAHGGQWRVPYLVNGVFAPNQGFLPKYAGGLYEVENSYFIVSRGLAKESTRVPRFFNRPEIIIVDLVNP</sequence>
<dbReference type="InterPro" id="IPR051158">
    <property type="entry name" value="Metallophosphoesterase_sf"/>
</dbReference>
<dbReference type="InterPro" id="IPR029052">
    <property type="entry name" value="Metallo-depent_PP-like"/>
</dbReference>
<dbReference type="Pfam" id="PF00149">
    <property type="entry name" value="Metallophos"/>
    <property type="match status" value="1"/>
</dbReference>
<dbReference type="RefSeq" id="WP_044683721.1">
    <property type="nucleotide sequence ID" value="NZ_CECW01000073.1"/>
</dbReference>
<evidence type="ECO:0000313" key="4">
    <source>
        <dbReference type="EMBL" id="CYV59175.1"/>
    </source>
</evidence>
<dbReference type="PANTHER" id="PTHR31302">
    <property type="entry name" value="TRANSMEMBRANE PROTEIN WITH METALLOPHOSPHOESTERASE DOMAIN-RELATED"/>
    <property type="match status" value="1"/>
</dbReference>
<dbReference type="PANTHER" id="PTHR31302:SF31">
    <property type="entry name" value="PHOSPHODIESTERASE YAEI"/>
    <property type="match status" value="1"/>
</dbReference>
<dbReference type="GO" id="GO:0008758">
    <property type="term" value="F:UDP-2,3-diacylglucosamine hydrolase activity"/>
    <property type="evidence" value="ECO:0007669"/>
    <property type="project" value="TreeGrafter"/>
</dbReference>
<feature type="domain" description="Calcineurin-like phosphoesterase" evidence="3">
    <location>
        <begin position="45"/>
        <end position="214"/>
    </location>
</feature>
<dbReference type="Proteomes" id="UP000070960">
    <property type="component" value="Unassembled WGS sequence"/>
</dbReference>
<evidence type="ECO:0000259" key="3">
    <source>
        <dbReference type="Pfam" id="PF00149"/>
    </source>
</evidence>
<dbReference type="EC" id="3.1.-.-" evidence="4"/>
<accession>A0A0Z8J9V2</accession>
<dbReference type="SUPFAM" id="SSF56300">
    <property type="entry name" value="Metallo-dependent phosphatases"/>
    <property type="match status" value="1"/>
</dbReference>
<dbReference type="GO" id="GO:0009245">
    <property type="term" value="P:lipid A biosynthetic process"/>
    <property type="evidence" value="ECO:0007669"/>
    <property type="project" value="TreeGrafter"/>
</dbReference>
<keyword evidence="1" id="KW-0479">Metal-binding</keyword>
<dbReference type="AlphaFoldDB" id="A0A0Z8J9V2"/>
<proteinExistence type="predicted"/>
<dbReference type="EMBL" id="FIIE01000005">
    <property type="protein sequence ID" value="CYV59175.1"/>
    <property type="molecule type" value="Genomic_DNA"/>
</dbReference>